<dbReference type="InterPro" id="IPR016040">
    <property type="entry name" value="NAD(P)-bd_dom"/>
</dbReference>
<evidence type="ECO:0000256" key="3">
    <source>
        <dbReference type="ARBA" id="ARBA00011989"/>
    </source>
</evidence>
<accession>A0A6C0KRD7</accession>
<dbReference type="SUPFAM" id="SSF51735">
    <property type="entry name" value="NAD(P)-binding Rossmann-fold domains"/>
    <property type="match status" value="2"/>
</dbReference>
<protein>
    <recommendedName>
        <fullName evidence="3">GDP-mannose 4,6-dehydratase</fullName>
        <ecNumber evidence="3">4.2.1.47</ecNumber>
    </recommendedName>
</protein>
<dbReference type="Gene3D" id="3.10.28.10">
    <property type="entry name" value="Homing endonucleases"/>
    <property type="match status" value="1"/>
</dbReference>
<dbReference type="InterPro" id="IPR036844">
    <property type="entry name" value="Hint_dom_sf"/>
</dbReference>
<dbReference type="InterPro" id="IPR004042">
    <property type="entry name" value="Intein_endonuc_central"/>
</dbReference>
<proteinExistence type="inferred from homology"/>
<dbReference type="GO" id="GO:0042351">
    <property type="term" value="P:'de novo' GDP-L-fucose biosynthetic process"/>
    <property type="evidence" value="ECO:0007669"/>
    <property type="project" value="TreeGrafter"/>
</dbReference>
<dbReference type="AlphaFoldDB" id="A0A6C0KRD7"/>
<name>A0A6C0KRD7_9ZZZZ</name>
<dbReference type="FunFam" id="3.40.50.720:FF:000924">
    <property type="entry name" value="GDP-mannose 4,6 dehydratase"/>
    <property type="match status" value="1"/>
</dbReference>
<evidence type="ECO:0000259" key="5">
    <source>
        <dbReference type="PROSITE" id="PS50819"/>
    </source>
</evidence>
<comment type="similarity">
    <text evidence="2">Belongs to the NAD(P)-dependent epimerase/dehydratase family. GDP-mannose 4,6-dehydratase subfamily.</text>
</comment>
<dbReference type="EMBL" id="MN740956">
    <property type="protein sequence ID" value="QHU19833.1"/>
    <property type="molecule type" value="Genomic_DNA"/>
</dbReference>
<dbReference type="GO" id="GO:0008446">
    <property type="term" value="F:GDP-mannose 4,6-dehydratase activity"/>
    <property type="evidence" value="ECO:0007669"/>
    <property type="project" value="UniProtKB-EC"/>
</dbReference>
<dbReference type="Gene3D" id="3.40.50.720">
    <property type="entry name" value="NAD(P)-binding Rossmann-like Domain"/>
    <property type="match status" value="2"/>
</dbReference>
<dbReference type="PANTHER" id="PTHR43715">
    <property type="entry name" value="GDP-MANNOSE 4,6-DEHYDRATASE"/>
    <property type="match status" value="1"/>
</dbReference>
<dbReference type="PANTHER" id="PTHR43715:SF1">
    <property type="entry name" value="GDP-MANNOSE 4,6 DEHYDRATASE"/>
    <property type="match status" value="1"/>
</dbReference>
<dbReference type="InterPro" id="IPR027434">
    <property type="entry name" value="Homing_endonucl"/>
</dbReference>
<feature type="domain" description="DOD-type homing endonuclease" evidence="5">
    <location>
        <begin position="376"/>
        <end position="513"/>
    </location>
</feature>
<dbReference type="InterPro" id="IPR036291">
    <property type="entry name" value="NAD(P)-bd_dom_sf"/>
</dbReference>
<dbReference type="Pfam" id="PF16363">
    <property type="entry name" value="GDP_Man_Dehyd"/>
    <property type="match status" value="2"/>
</dbReference>
<reference evidence="6" key="1">
    <citation type="journal article" date="2020" name="Nature">
        <title>Giant virus diversity and host interactions through global metagenomics.</title>
        <authorList>
            <person name="Schulz F."/>
            <person name="Roux S."/>
            <person name="Paez-Espino D."/>
            <person name="Jungbluth S."/>
            <person name="Walsh D.A."/>
            <person name="Denef V.J."/>
            <person name="McMahon K.D."/>
            <person name="Konstantinidis K.T."/>
            <person name="Eloe-Fadrosh E.A."/>
            <person name="Kyrpides N.C."/>
            <person name="Woyke T."/>
        </authorList>
    </citation>
    <scope>NUCLEOTIDE SEQUENCE</scope>
    <source>
        <strain evidence="6">GVMAG-S-3300013014-113</strain>
    </source>
</reference>
<evidence type="ECO:0000256" key="4">
    <source>
        <dbReference type="ARBA" id="ARBA00023239"/>
    </source>
</evidence>
<organism evidence="6">
    <name type="scientific">viral metagenome</name>
    <dbReference type="NCBI Taxonomy" id="1070528"/>
    <lineage>
        <taxon>unclassified sequences</taxon>
        <taxon>metagenomes</taxon>
        <taxon>organismal metagenomes</taxon>
    </lineage>
</organism>
<comment type="cofactor">
    <cofactor evidence="1">
        <name>NADP(+)</name>
        <dbReference type="ChEBI" id="CHEBI:58349"/>
    </cofactor>
</comment>
<dbReference type="EC" id="4.2.1.47" evidence="3"/>
<dbReference type="InterPro" id="IPR006368">
    <property type="entry name" value="GDP_Man_deHydtase"/>
</dbReference>
<sequence length="796" mass="92626">MTKLALITGITGQDGSYLAELLLDKNYGVFGIVRRNSSVFNYQRIDHIRERINLKYGDLTDGSSLINIINEIISNNKDYEVLEIYNLGAQSHVQISFENPEYTSLVDGIGTLKLLEAIRALSKEHQKKIRFYQASTSEMYGSVIETPQKETTPFNPQSPYACAKVYSHFIVKNYREGYNLFACSGILFNHETLAAFMPVIFKQDNVINIKPISEVVKYHTRLDGLLVNEKLNKYQEGCVETELYIWDNNDWTKVLFASGYPHDLNNNKNPKFIISKNAAYMVTGNHEIIMENDEEIEAQNIKLGDKVKLVEYPKMDNYENSNAKLYKYENETINKLECKYCNYIFARKYTQLKHTEKCKIKREFYKNHIIEEEAEFLGLMVGDGNFSNSLRFTNKSMIVHEYVIVLWYKICKYNNKEPHHITSKKTSGFNTNETVFQTSLNGFNDFLRKYEIYNEDKTKRIPVIVLNSASNIQQKFLEGYNKADGLKSNACIYEFKNFKTNSATLAQGLIYLLENTTGQRFNINVESVFKFGKNRLYYSINILSDTRFSINKSAEKYELVKQLHEQKLSYHEISRQTKISRNFIRNVVNDNTQVYNMHHKEKINNEVKKIISLDTYDGWFYDLETESGKFHAGIGKGRIHNSPRRGDNFVTKKITNFVKEINNNKKNDTHILKLGNLNSKRDWGHAKDYVYGMWLMLQQDKSDDYILAMGQTYSVREFVEKAFAKINITIKWIGENENEIGVDSLTNKILISVDKKYFRPCEVELLLGDSSKARKTLNWQPYYDNLDKLIISMLND</sequence>
<evidence type="ECO:0000256" key="2">
    <source>
        <dbReference type="ARBA" id="ARBA00009263"/>
    </source>
</evidence>
<dbReference type="PROSITE" id="PS50819">
    <property type="entry name" value="INTEIN_ENDONUCLEASE"/>
    <property type="match status" value="1"/>
</dbReference>
<keyword evidence="4" id="KW-0456">Lyase</keyword>
<dbReference type="SUPFAM" id="SSF51294">
    <property type="entry name" value="Hedgehog/intein (Hint) domain"/>
    <property type="match status" value="1"/>
</dbReference>
<evidence type="ECO:0000313" key="6">
    <source>
        <dbReference type="EMBL" id="QHU19833.1"/>
    </source>
</evidence>
<evidence type="ECO:0000256" key="1">
    <source>
        <dbReference type="ARBA" id="ARBA00001937"/>
    </source>
</evidence>
<dbReference type="GO" id="GO:0004519">
    <property type="term" value="F:endonuclease activity"/>
    <property type="evidence" value="ECO:0007669"/>
    <property type="project" value="InterPro"/>
</dbReference>
<dbReference type="Gene3D" id="3.90.25.10">
    <property type="entry name" value="UDP-galactose 4-epimerase, domain 1"/>
    <property type="match status" value="1"/>
</dbReference>